<comment type="caution">
    <text evidence="8">The sequence shown here is derived from an EMBL/GenBank/DDBJ whole genome shotgun (WGS) entry which is preliminary data.</text>
</comment>
<evidence type="ECO:0000313" key="8">
    <source>
        <dbReference type="EMBL" id="TQD84025.1"/>
    </source>
</evidence>
<dbReference type="PANTHER" id="PTHR31673">
    <property type="entry name" value="PROTEIN COBRA"/>
    <property type="match status" value="1"/>
</dbReference>
<feature type="domain" description="COBRA C-terminal" evidence="7">
    <location>
        <begin position="85"/>
        <end position="265"/>
    </location>
</feature>
<dbReference type="PIRSF" id="PIRSF038122">
    <property type="entry name" value="COBRA"/>
    <property type="match status" value="1"/>
</dbReference>
<keyword evidence="3" id="KW-0472">Membrane</keyword>
<evidence type="ECO:0000256" key="2">
    <source>
        <dbReference type="ARBA" id="ARBA00005507"/>
    </source>
</evidence>
<evidence type="ECO:0000256" key="1">
    <source>
        <dbReference type="ARBA" id="ARBA00004609"/>
    </source>
</evidence>
<dbReference type="EMBL" id="VIEB01000655">
    <property type="protein sequence ID" value="TQD84025.1"/>
    <property type="molecule type" value="Genomic_DNA"/>
</dbReference>
<keyword evidence="9" id="KW-1185">Reference proteome</keyword>
<gene>
    <name evidence="8" type="ORF">C1H46_030408</name>
</gene>
<dbReference type="STRING" id="106549.A0A540LC16"/>
<organism evidence="8 9">
    <name type="scientific">Malus baccata</name>
    <name type="common">Siberian crab apple</name>
    <name type="synonym">Pyrus baccata</name>
    <dbReference type="NCBI Taxonomy" id="106549"/>
    <lineage>
        <taxon>Eukaryota</taxon>
        <taxon>Viridiplantae</taxon>
        <taxon>Streptophyta</taxon>
        <taxon>Embryophyta</taxon>
        <taxon>Tracheophyta</taxon>
        <taxon>Spermatophyta</taxon>
        <taxon>Magnoliopsida</taxon>
        <taxon>eudicotyledons</taxon>
        <taxon>Gunneridae</taxon>
        <taxon>Pentapetalae</taxon>
        <taxon>rosids</taxon>
        <taxon>fabids</taxon>
        <taxon>Rosales</taxon>
        <taxon>Rosaceae</taxon>
        <taxon>Amygdaloideae</taxon>
        <taxon>Maleae</taxon>
        <taxon>Malus</taxon>
    </lineage>
</organism>
<dbReference type="GO" id="GO:0098552">
    <property type="term" value="C:side of membrane"/>
    <property type="evidence" value="ECO:0007669"/>
    <property type="project" value="UniProtKB-KW"/>
</dbReference>
<keyword evidence="4" id="KW-0732">Signal</keyword>
<comment type="similarity">
    <text evidence="2">Belongs to the COBRA family.</text>
</comment>
<evidence type="ECO:0000256" key="6">
    <source>
        <dbReference type="ARBA" id="ARBA00023288"/>
    </source>
</evidence>
<sequence length="293" mass="33901">MRETERIGHVVPSMRQPLAAYDPLDPNGNITVKWDIMSWTPDGYVAVVTMNNFQMYRHIMSPGWTLGWMWARKEVIWAAVGAEATEQVVPCPSCTCGCHDKSNCVQSGSKIVSTVEDDATEKSNVQPLPQCTRHMCPVRVHWHVTLNYKDYWRVKVSITNFNYRMNYTLWTLVIQYPNFINVTQVFSFDYKPLVAYDSINDTGMFYGLKFYNDHLMEAGKFGHVQSEMLLKKDKNTFTLREGWAFPRKVYFNGDECQLPPPDVYPFLPNSAHETLLSFSPLISSFTFLFIVIW</sequence>
<dbReference type="Proteomes" id="UP000315295">
    <property type="component" value="Unassembled WGS sequence"/>
</dbReference>
<comment type="subcellular location">
    <subcellularLocation>
        <location evidence="1">Cell membrane</location>
        <topology evidence="1">Lipid-anchor</topology>
        <topology evidence="1">GPI-anchor</topology>
    </subcellularLocation>
</comment>
<evidence type="ECO:0000256" key="5">
    <source>
        <dbReference type="ARBA" id="ARBA00023180"/>
    </source>
</evidence>
<evidence type="ECO:0000256" key="3">
    <source>
        <dbReference type="ARBA" id="ARBA00022622"/>
    </source>
</evidence>
<keyword evidence="5" id="KW-0325">Glycoprotein</keyword>
<evidence type="ECO:0000259" key="7">
    <source>
        <dbReference type="Pfam" id="PF25079"/>
    </source>
</evidence>
<dbReference type="GO" id="GO:0052324">
    <property type="term" value="P:plant-type cell wall cellulose biosynthetic process"/>
    <property type="evidence" value="ECO:0007669"/>
    <property type="project" value="TreeGrafter"/>
</dbReference>
<dbReference type="AlphaFoldDB" id="A0A540LC16"/>
<dbReference type="GO" id="GO:0005886">
    <property type="term" value="C:plasma membrane"/>
    <property type="evidence" value="ECO:0007669"/>
    <property type="project" value="UniProtKB-SubCell"/>
</dbReference>
<dbReference type="InterPro" id="IPR006918">
    <property type="entry name" value="COBRA_pln"/>
</dbReference>
<protein>
    <recommendedName>
        <fullName evidence="7">COBRA C-terminal domain-containing protein</fullName>
    </recommendedName>
</protein>
<reference evidence="8 9" key="1">
    <citation type="journal article" date="2019" name="G3 (Bethesda)">
        <title>Sequencing of a Wild Apple (Malus baccata) Genome Unravels the Differences Between Cultivated and Wild Apple Species Regarding Disease Resistance and Cold Tolerance.</title>
        <authorList>
            <person name="Chen X."/>
        </authorList>
    </citation>
    <scope>NUCLEOTIDE SEQUENCE [LARGE SCALE GENOMIC DNA]</scope>
    <source>
        <strain evidence="9">cv. Shandingzi</strain>
        <tissue evidence="8">Leaves</tissue>
    </source>
</reference>
<dbReference type="PANTHER" id="PTHR31673:SF23">
    <property type="entry name" value="COBRA-LIKE PROTEIN 4"/>
    <property type="match status" value="1"/>
</dbReference>
<evidence type="ECO:0000256" key="4">
    <source>
        <dbReference type="ARBA" id="ARBA00022729"/>
    </source>
</evidence>
<dbReference type="GO" id="GO:0010215">
    <property type="term" value="P:cellulose microfibril organization"/>
    <property type="evidence" value="ECO:0007669"/>
    <property type="project" value="InterPro"/>
</dbReference>
<evidence type="ECO:0000313" key="9">
    <source>
        <dbReference type="Proteomes" id="UP000315295"/>
    </source>
</evidence>
<dbReference type="InterPro" id="IPR056900">
    <property type="entry name" value="COB_C"/>
</dbReference>
<keyword evidence="6" id="KW-0449">Lipoprotein</keyword>
<proteinExistence type="inferred from homology"/>
<name>A0A540LC16_MALBA</name>
<accession>A0A540LC16</accession>
<keyword evidence="3" id="KW-0336">GPI-anchor</keyword>
<dbReference type="Pfam" id="PF25079">
    <property type="entry name" value="COB_C"/>
    <property type="match status" value="1"/>
</dbReference>